<keyword evidence="2" id="KW-1185">Reference proteome</keyword>
<evidence type="ECO:0000313" key="2">
    <source>
        <dbReference type="Proteomes" id="UP000244450"/>
    </source>
</evidence>
<dbReference type="OrthoDB" id="1005072at2"/>
<accession>A0A2T7BG15</accession>
<organism evidence="1 2">
    <name type="scientific">Chitinophaga parva</name>
    <dbReference type="NCBI Taxonomy" id="2169414"/>
    <lineage>
        <taxon>Bacteria</taxon>
        <taxon>Pseudomonadati</taxon>
        <taxon>Bacteroidota</taxon>
        <taxon>Chitinophagia</taxon>
        <taxon>Chitinophagales</taxon>
        <taxon>Chitinophagaceae</taxon>
        <taxon>Chitinophaga</taxon>
    </lineage>
</organism>
<gene>
    <name evidence="1" type="ORF">DCC81_12975</name>
</gene>
<dbReference type="RefSeq" id="WP_108687052.1">
    <property type="nucleotide sequence ID" value="NZ_QCYK01000002.1"/>
</dbReference>
<reference evidence="1 2" key="1">
    <citation type="submission" date="2018-04" db="EMBL/GenBank/DDBJ databases">
        <title>Chitinophaga fuyangensis sp. nov., isolated from soil in a chemical factory.</title>
        <authorList>
            <person name="Chen K."/>
        </authorList>
    </citation>
    <scope>NUCLEOTIDE SEQUENCE [LARGE SCALE GENOMIC DNA]</scope>
    <source>
        <strain evidence="1 2">LY-1</strain>
    </source>
</reference>
<proteinExistence type="predicted"/>
<sequence length="442" mass="51585">MPAAVSPAPPLSEDLLQFIWQFRLYNAEDLRTTAGEPVKVITTGAWNRHAGPDFSGARIRIGRTLWAGNVEIHLRASDWYRHRHQQDPRYDRVILHVVFEQDLDADMASMPCVVLQSRISKLLLARYEQLRHSQDFVPCGRQCERITPLTWRSWIDRLLLERWDRKTTDLQGWLQQTRQDWEETCYQGLAQGFGQPVNAGAFLLLAQSLPLRSLRRSNVSLETMEALLFGQAGMLEAPFTDDYPRRLQREYRHLRRKYKLQPMPAHAWKWLRMRPSAFPTLRVAMLAALLHQREHLFSRIVEAKDSRQLENLLHVQPSAYWETHYRFDVAVTRTLLPGRQLVHNIMINTLLPLLYWIGQQRAVPELQERAMNWIQEMPAEQNRIISGWKTLGIIAETAADSQALLQLKQHYCDERRCLECAIGARILQSSSSEAVEFVKQRR</sequence>
<comment type="caution">
    <text evidence="1">The sequence shown here is derived from an EMBL/GenBank/DDBJ whole genome shotgun (WGS) entry which is preliminary data.</text>
</comment>
<protein>
    <submittedName>
        <fullName evidence="1">DUF2851 domain-containing protein</fullName>
    </submittedName>
</protein>
<dbReference type="InterPro" id="IPR021272">
    <property type="entry name" value="DUF2851"/>
</dbReference>
<dbReference type="AlphaFoldDB" id="A0A2T7BG15"/>
<name>A0A2T7BG15_9BACT</name>
<dbReference type="Pfam" id="PF11013">
    <property type="entry name" value="DUF2851"/>
    <property type="match status" value="1"/>
</dbReference>
<evidence type="ECO:0000313" key="1">
    <source>
        <dbReference type="EMBL" id="PUZ25214.1"/>
    </source>
</evidence>
<dbReference type="EMBL" id="QCYK01000002">
    <property type="protein sequence ID" value="PUZ25214.1"/>
    <property type="molecule type" value="Genomic_DNA"/>
</dbReference>
<dbReference type="Proteomes" id="UP000244450">
    <property type="component" value="Unassembled WGS sequence"/>
</dbReference>